<comment type="similarity">
    <text evidence="1">Belongs to the glycosyl hydrolase 2 family.</text>
</comment>
<evidence type="ECO:0000256" key="4">
    <source>
        <dbReference type="SAM" id="SignalP"/>
    </source>
</evidence>
<gene>
    <name evidence="10" type="ORF">WKV53_01540</name>
</gene>
<keyword evidence="4" id="KW-0732">Signal</keyword>
<feature type="signal peptide" evidence="4">
    <location>
        <begin position="1"/>
        <end position="23"/>
    </location>
</feature>
<feature type="domain" description="Glycoside hydrolase family 2 immunoglobulin-like beta-sandwich" evidence="5">
    <location>
        <begin position="184"/>
        <end position="288"/>
    </location>
</feature>
<dbReference type="GO" id="GO:0016787">
    <property type="term" value="F:hydrolase activity"/>
    <property type="evidence" value="ECO:0007669"/>
    <property type="project" value="UniProtKB-KW"/>
</dbReference>
<keyword evidence="11" id="KW-1185">Reference proteome</keyword>
<dbReference type="InterPro" id="IPR008979">
    <property type="entry name" value="Galactose-bd-like_sf"/>
</dbReference>
<evidence type="ECO:0000256" key="1">
    <source>
        <dbReference type="ARBA" id="ARBA00007401"/>
    </source>
</evidence>
<evidence type="ECO:0000259" key="6">
    <source>
        <dbReference type="Pfam" id="PF02836"/>
    </source>
</evidence>
<dbReference type="InterPro" id="IPR006103">
    <property type="entry name" value="Glyco_hydro_2_cat"/>
</dbReference>
<dbReference type="InterPro" id="IPR006102">
    <property type="entry name" value="Ig-like_GH2"/>
</dbReference>
<dbReference type="Proteomes" id="UP001371305">
    <property type="component" value="Unassembled WGS sequence"/>
</dbReference>
<dbReference type="PANTHER" id="PTHR42732">
    <property type="entry name" value="BETA-GALACTOSIDASE"/>
    <property type="match status" value="1"/>
</dbReference>
<dbReference type="Gene3D" id="3.20.20.80">
    <property type="entry name" value="Glycosidases"/>
    <property type="match status" value="1"/>
</dbReference>
<accession>A0ABU9APQ4</accession>
<dbReference type="InterPro" id="IPR017853">
    <property type="entry name" value="GH"/>
</dbReference>
<feature type="domain" description="Beta-mannosidase-like galactose-binding" evidence="9">
    <location>
        <begin position="80"/>
        <end position="156"/>
    </location>
</feature>
<dbReference type="InterPro" id="IPR032311">
    <property type="entry name" value="DUF4982"/>
</dbReference>
<dbReference type="SUPFAM" id="SSF49785">
    <property type="entry name" value="Galactose-binding domain-like"/>
    <property type="match status" value="1"/>
</dbReference>
<dbReference type="PRINTS" id="PR00132">
    <property type="entry name" value="GLHYDRLASE2"/>
</dbReference>
<evidence type="ECO:0000256" key="2">
    <source>
        <dbReference type="ARBA" id="ARBA00022801"/>
    </source>
</evidence>
<dbReference type="InterPro" id="IPR040605">
    <property type="entry name" value="Glyco_hydro2_dom5"/>
</dbReference>
<dbReference type="InterPro" id="IPR054593">
    <property type="entry name" value="Beta-mannosidase-like_N2"/>
</dbReference>
<proteinExistence type="inferred from homology"/>
<feature type="chain" id="PRO_5047142411" evidence="4">
    <location>
        <begin position="24"/>
        <end position="779"/>
    </location>
</feature>
<dbReference type="InterPro" id="IPR013783">
    <property type="entry name" value="Ig-like_fold"/>
</dbReference>
<feature type="domain" description="Glycoside hydrolase family 2 catalytic" evidence="6">
    <location>
        <begin position="294"/>
        <end position="498"/>
    </location>
</feature>
<dbReference type="InterPro" id="IPR051913">
    <property type="entry name" value="GH2_Domain-Containing"/>
</dbReference>
<dbReference type="Gene3D" id="2.60.120.260">
    <property type="entry name" value="Galactose-binding domain-like"/>
    <property type="match status" value="1"/>
</dbReference>
<evidence type="ECO:0000256" key="3">
    <source>
        <dbReference type="ARBA" id="ARBA00023295"/>
    </source>
</evidence>
<dbReference type="SUPFAM" id="SSF49303">
    <property type="entry name" value="beta-Galactosidase/glucuronidase domain"/>
    <property type="match status" value="1"/>
</dbReference>
<reference evidence="10 11" key="1">
    <citation type="submission" date="2024-04" db="EMBL/GenBank/DDBJ databases">
        <title>Luteolibacter sp. isolated from soil.</title>
        <authorList>
            <person name="An J."/>
        </authorList>
    </citation>
    <scope>NUCLEOTIDE SEQUENCE [LARGE SCALE GENOMIC DNA]</scope>
    <source>
        <strain evidence="10 11">Y139</strain>
    </source>
</reference>
<dbReference type="Pfam" id="PF16355">
    <property type="entry name" value="DUF4982"/>
    <property type="match status" value="1"/>
</dbReference>
<feature type="domain" description="DUF4982" evidence="7">
    <location>
        <begin position="606"/>
        <end position="659"/>
    </location>
</feature>
<feature type="domain" description="Glycoside hydrolase family 2" evidence="8">
    <location>
        <begin position="674"/>
        <end position="773"/>
    </location>
</feature>
<dbReference type="SUPFAM" id="SSF51445">
    <property type="entry name" value="(Trans)glycosidases"/>
    <property type="match status" value="1"/>
</dbReference>
<name>A0ABU9APQ4_9BACT</name>
<sequence length="779" mass="85300">MLRVSPIPSLGFLAAILSSGVFAREIVPFDDAWQFHQGEAAGAEKEGFSGNGWETVSVPHDWSIAGAFDKSAPATGSGAWLPSGVAWYRKEFPLDAKGKQVWVEFDGVMANAEVWINGHSLGKRPSGYVSFRYDLTPHLKAKNVLVVKADTTPQPASRWYAGAGIYRHVRLVVAEPVHVAPGGVFVSTPKVDAGEATVKIETKVANAGAKDSRVNVRSTVMNPDGSPLGFVAFDVSVAAGKEEDVSQQLALSPPKLWDLDHPNLYQLVTTISIDGKAVDEVKTAFGIRSAEFTTDRGFVLNGKPVKMKGVCLHQDGGAVGAAVPLAVWERRLKKLRELGVNSIRTAHTPPSPEFLDLCDRMGFLVMDEFFDCWLKGKNKQDYHLYFKEWSHTDLRDGVLRDRNHPSVVLYSVGNEIHDTPQADVAIPILKGLVEVCHAADPSRPVTQALFRPNVSKDFTNGLADLLDVIGVNYRDGELLQAWKDKPGRKIIGTEQGHDRSTWFDCRDNPQHAGQFLWTGIDYLGESKTWPVTTYNSGLLDRAGFTQPRGVERQSWWSDKPMVGVFRRIAATEDTPADPGYESVEWKRRQVLFSDWTPADQKAHDENVEVYTNASEVELVLNDKSLGKKPVRKDVALNWKVPFEPGTLKAVASNGGKEVATNVLRTAGKPAKVLLKADREGLSQAWERMVSVEVFVTDANGVVVPSAANKISFKVEGAGKVVAVDNGSIVSLEPFQASTREAFQGRALVMLQGTQEQGKAVLKASAEGLQAGEVVFQWKQ</sequence>
<dbReference type="PANTHER" id="PTHR42732:SF1">
    <property type="entry name" value="BETA-MANNOSIDASE"/>
    <property type="match status" value="1"/>
</dbReference>
<dbReference type="EMBL" id="JBBUKT010000001">
    <property type="protein sequence ID" value="MEK7949156.1"/>
    <property type="molecule type" value="Genomic_DNA"/>
</dbReference>
<dbReference type="Pfam" id="PF22666">
    <property type="entry name" value="Glyco_hydro_2_N2"/>
    <property type="match status" value="1"/>
</dbReference>
<protein>
    <submittedName>
        <fullName evidence="10">Glycoside hydrolase family 2 TIM barrel-domain containing protein</fullName>
    </submittedName>
</protein>
<evidence type="ECO:0000259" key="5">
    <source>
        <dbReference type="Pfam" id="PF00703"/>
    </source>
</evidence>
<evidence type="ECO:0000259" key="7">
    <source>
        <dbReference type="Pfam" id="PF16355"/>
    </source>
</evidence>
<evidence type="ECO:0000259" key="8">
    <source>
        <dbReference type="Pfam" id="PF18565"/>
    </source>
</evidence>
<dbReference type="Pfam" id="PF00703">
    <property type="entry name" value="Glyco_hydro_2"/>
    <property type="match status" value="1"/>
</dbReference>
<keyword evidence="2 10" id="KW-0378">Hydrolase</keyword>
<evidence type="ECO:0000313" key="11">
    <source>
        <dbReference type="Proteomes" id="UP001371305"/>
    </source>
</evidence>
<dbReference type="Gene3D" id="2.60.40.10">
    <property type="entry name" value="Immunoglobulins"/>
    <property type="match status" value="3"/>
</dbReference>
<dbReference type="Pfam" id="PF02836">
    <property type="entry name" value="Glyco_hydro_2_C"/>
    <property type="match status" value="1"/>
</dbReference>
<dbReference type="Pfam" id="PF18565">
    <property type="entry name" value="Glyco_hydro2_C5"/>
    <property type="match status" value="1"/>
</dbReference>
<dbReference type="RefSeq" id="WP_341402578.1">
    <property type="nucleotide sequence ID" value="NZ_JBBUKT010000001.1"/>
</dbReference>
<dbReference type="InterPro" id="IPR036156">
    <property type="entry name" value="Beta-gal/glucu_dom_sf"/>
</dbReference>
<dbReference type="InterPro" id="IPR006101">
    <property type="entry name" value="Glyco_hydro_2"/>
</dbReference>
<evidence type="ECO:0000313" key="10">
    <source>
        <dbReference type="EMBL" id="MEK7949156.1"/>
    </source>
</evidence>
<keyword evidence="3" id="KW-0326">Glycosidase</keyword>
<comment type="caution">
    <text evidence="10">The sequence shown here is derived from an EMBL/GenBank/DDBJ whole genome shotgun (WGS) entry which is preliminary data.</text>
</comment>
<organism evidence="10 11">
    <name type="scientific">Luteolibacter soli</name>
    <dbReference type="NCBI Taxonomy" id="3135280"/>
    <lineage>
        <taxon>Bacteria</taxon>
        <taxon>Pseudomonadati</taxon>
        <taxon>Verrucomicrobiota</taxon>
        <taxon>Verrucomicrobiia</taxon>
        <taxon>Verrucomicrobiales</taxon>
        <taxon>Verrucomicrobiaceae</taxon>
        <taxon>Luteolibacter</taxon>
    </lineage>
</organism>
<evidence type="ECO:0000259" key="9">
    <source>
        <dbReference type="Pfam" id="PF22666"/>
    </source>
</evidence>